<proteinExistence type="predicted"/>
<reference evidence="2 3" key="1">
    <citation type="submission" date="2020-08" db="EMBL/GenBank/DDBJ databases">
        <title>Sequencing the genomes of 1000 actinobacteria strains.</title>
        <authorList>
            <person name="Klenk H.-P."/>
        </authorList>
    </citation>
    <scope>NUCLEOTIDE SEQUENCE [LARGE SCALE GENOMIC DNA]</scope>
    <source>
        <strain evidence="2 3">DSM 45823</strain>
    </source>
</reference>
<dbReference type="Proteomes" id="UP000539313">
    <property type="component" value="Unassembled WGS sequence"/>
</dbReference>
<dbReference type="AlphaFoldDB" id="A0A7W3MZR5"/>
<dbReference type="Pfam" id="PF01243">
    <property type="entry name" value="PNPOx_N"/>
    <property type="match status" value="1"/>
</dbReference>
<dbReference type="InterPro" id="IPR012349">
    <property type="entry name" value="Split_barrel_FMN-bd"/>
</dbReference>
<dbReference type="NCBIfam" id="TIGR04023">
    <property type="entry name" value="PPOX_MSMEG_5819"/>
    <property type="match status" value="1"/>
</dbReference>
<comment type="caution">
    <text evidence="2">The sequence shown here is derived from an EMBL/GenBank/DDBJ whole genome shotgun (WGS) entry which is preliminary data.</text>
</comment>
<dbReference type="InterPro" id="IPR011576">
    <property type="entry name" value="Pyridox_Oxase_N"/>
</dbReference>
<dbReference type="Gene3D" id="2.30.110.10">
    <property type="entry name" value="Electron Transport, Fmn-binding Protein, Chain A"/>
    <property type="match status" value="1"/>
</dbReference>
<sequence length="133" mass="14624">MVFTEAERAYLTEQPLGRLATLGPTGWPQVKPVAFWTRADVIEIGGPGLSGGRMYRNVRADPRISFVVDDMADHPVGPGGQTGRGIEIRGRGELLTVERPLLEGFTKDVLRIHPRRIVAWNIDGPGPNIRDVT</sequence>
<accession>A0A7W3MZR5</accession>
<organism evidence="2 3">
    <name type="scientific">Thermomonospora cellulosilytica</name>
    <dbReference type="NCBI Taxonomy" id="1411118"/>
    <lineage>
        <taxon>Bacteria</taxon>
        <taxon>Bacillati</taxon>
        <taxon>Actinomycetota</taxon>
        <taxon>Actinomycetes</taxon>
        <taxon>Streptosporangiales</taxon>
        <taxon>Thermomonosporaceae</taxon>
        <taxon>Thermomonospora</taxon>
    </lineage>
</organism>
<keyword evidence="3" id="KW-1185">Reference proteome</keyword>
<name>A0A7W3MZR5_9ACTN</name>
<dbReference type="RefSeq" id="WP_182706156.1">
    <property type="nucleotide sequence ID" value="NZ_JACJII010000001.1"/>
</dbReference>
<evidence type="ECO:0000313" key="3">
    <source>
        <dbReference type="Proteomes" id="UP000539313"/>
    </source>
</evidence>
<evidence type="ECO:0000259" key="1">
    <source>
        <dbReference type="Pfam" id="PF01243"/>
    </source>
</evidence>
<protein>
    <submittedName>
        <fullName evidence="2">Pyridoxamine 5'-phosphate oxidase family protein</fullName>
    </submittedName>
</protein>
<gene>
    <name evidence="2" type="ORF">HNR21_003704</name>
</gene>
<dbReference type="EMBL" id="JACJII010000001">
    <property type="protein sequence ID" value="MBA9004822.1"/>
    <property type="molecule type" value="Genomic_DNA"/>
</dbReference>
<dbReference type="InterPro" id="IPR024031">
    <property type="entry name" value="MSMEG_5819/OxyR"/>
</dbReference>
<dbReference type="SUPFAM" id="SSF50475">
    <property type="entry name" value="FMN-binding split barrel"/>
    <property type="match status" value="1"/>
</dbReference>
<evidence type="ECO:0000313" key="2">
    <source>
        <dbReference type="EMBL" id="MBA9004822.1"/>
    </source>
</evidence>
<feature type="domain" description="Pyridoxamine 5'-phosphate oxidase N-terminal" evidence="1">
    <location>
        <begin position="3"/>
        <end position="107"/>
    </location>
</feature>